<name>A0A4D6NP64_VIGUN</name>
<dbReference type="Proteomes" id="UP000501690">
    <property type="component" value="Linkage Group LG11"/>
</dbReference>
<gene>
    <name evidence="1" type="ORF">DEO72_LG11g1808</name>
</gene>
<dbReference type="EMBL" id="CP039355">
    <property type="protein sequence ID" value="QCE14802.1"/>
    <property type="molecule type" value="Genomic_DNA"/>
</dbReference>
<proteinExistence type="predicted"/>
<sequence length="99" mass="10871">MSRLEISFIHACKVITQLQPYVPAITIAATTMETTPSRRMQNSNAIPFPLLLRSSCSDLQTVRAISTGVATSHDYHQQTCICTMRASTTLPASVQTRDS</sequence>
<evidence type="ECO:0000313" key="2">
    <source>
        <dbReference type="Proteomes" id="UP000501690"/>
    </source>
</evidence>
<accession>A0A4D6NP64</accession>
<protein>
    <submittedName>
        <fullName evidence="1">Uncharacterized protein</fullName>
    </submittedName>
</protein>
<keyword evidence="2" id="KW-1185">Reference proteome</keyword>
<reference evidence="1 2" key="1">
    <citation type="submission" date="2019-04" db="EMBL/GenBank/DDBJ databases">
        <title>An improved genome assembly and genetic linkage map for asparagus bean, Vigna unguiculata ssp. sesquipedialis.</title>
        <authorList>
            <person name="Xia Q."/>
            <person name="Zhang R."/>
            <person name="Dong Y."/>
        </authorList>
    </citation>
    <scope>NUCLEOTIDE SEQUENCE [LARGE SCALE GENOMIC DNA]</scope>
    <source>
        <tissue evidence="1">Leaf</tissue>
    </source>
</reference>
<organism evidence="1 2">
    <name type="scientific">Vigna unguiculata</name>
    <name type="common">Cowpea</name>
    <dbReference type="NCBI Taxonomy" id="3917"/>
    <lineage>
        <taxon>Eukaryota</taxon>
        <taxon>Viridiplantae</taxon>
        <taxon>Streptophyta</taxon>
        <taxon>Embryophyta</taxon>
        <taxon>Tracheophyta</taxon>
        <taxon>Spermatophyta</taxon>
        <taxon>Magnoliopsida</taxon>
        <taxon>eudicotyledons</taxon>
        <taxon>Gunneridae</taxon>
        <taxon>Pentapetalae</taxon>
        <taxon>rosids</taxon>
        <taxon>fabids</taxon>
        <taxon>Fabales</taxon>
        <taxon>Fabaceae</taxon>
        <taxon>Papilionoideae</taxon>
        <taxon>50 kb inversion clade</taxon>
        <taxon>NPAAA clade</taxon>
        <taxon>indigoferoid/millettioid clade</taxon>
        <taxon>Phaseoleae</taxon>
        <taxon>Vigna</taxon>
    </lineage>
</organism>
<evidence type="ECO:0000313" key="1">
    <source>
        <dbReference type="EMBL" id="QCE14802.1"/>
    </source>
</evidence>
<dbReference type="AlphaFoldDB" id="A0A4D6NP64"/>